<reference evidence="2 3" key="1">
    <citation type="journal article" date="2013" name="PLoS Genet.">
        <title>The genome and development-dependent transcriptomes of Pyronema confluens: a window into fungal evolution.</title>
        <authorList>
            <person name="Traeger S."/>
            <person name="Altegoer F."/>
            <person name="Freitag M."/>
            <person name="Gabaldon T."/>
            <person name="Kempken F."/>
            <person name="Kumar A."/>
            <person name="Marcet-Houben M."/>
            <person name="Poggeler S."/>
            <person name="Stajich J.E."/>
            <person name="Nowrousian M."/>
        </authorList>
    </citation>
    <scope>NUCLEOTIDE SEQUENCE [LARGE SCALE GENOMIC DNA]</scope>
    <source>
        <strain evidence="3">CBS 100304</strain>
        <tissue evidence="2">Vegetative mycelium</tissue>
    </source>
</reference>
<name>U4LXL1_PYROM</name>
<feature type="signal peptide" evidence="1">
    <location>
        <begin position="1"/>
        <end position="20"/>
    </location>
</feature>
<keyword evidence="3" id="KW-1185">Reference proteome</keyword>
<feature type="chain" id="PRO_5004651785" evidence="1">
    <location>
        <begin position="21"/>
        <end position="250"/>
    </location>
</feature>
<evidence type="ECO:0000313" key="3">
    <source>
        <dbReference type="Proteomes" id="UP000018144"/>
    </source>
</evidence>
<sequence length="250" mass="25296">MVSRTLLAISAFAAVALANAVPPQDVAINITTGEAVAADDNVIVTEPTAADPVVIVVDDPTVADAAAADPVAINITIDNGDATAADGVVVTNPTTSATTTTTTTAAGTAGDGTVSIDLIDADGVPGFETVRIEILDATTGVTTPGVMNTATGTIILADGRRIAADPAVITRLAATGGRANARIVGNQMVKKDTIFVENVQPPQCGGCGNCRECRRPYVEINNVRNGAIDPTNIVDADAQLEFAFENGIGI</sequence>
<gene>
    <name evidence="2" type="ORF">PCON_03762</name>
</gene>
<protein>
    <submittedName>
        <fullName evidence="2">Uncharacterized protein</fullName>
    </submittedName>
</protein>
<organism evidence="2 3">
    <name type="scientific">Pyronema omphalodes (strain CBS 100304)</name>
    <name type="common">Pyronema confluens</name>
    <dbReference type="NCBI Taxonomy" id="1076935"/>
    <lineage>
        <taxon>Eukaryota</taxon>
        <taxon>Fungi</taxon>
        <taxon>Dikarya</taxon>
        <taxon>Ascomycota</taxon>
        <taxon>Pezizomycotina</taxon>
        <taxon>Pezizomycetes</taxon>
        <taxon>Pezizales</taxon>
        <taxon>Pyronemataceae</taxon>
        <taxon>Pyronema</taxon>
    </lineage>
</organism>
<dbReference type="Proteomes" id="UP000018144">
    <property type="component" value="Unassembled WGS sequence"/>
</dbReference>
<dbReference type="EMBL" id="HF936539">
    <property type="protein sequence ID" value="CCX34498.1"/>
    <property type="molecule type" value="Genomic_DNA"/>
</dbReference>
<dbReference type="AlphaFoldDB" id="U4LXL1"/>
<proteinExistence type="predicted"/>
<keyword evidence="1" id="KW-0732">Signal</keyword>
<evidence type="ECO:0000256" key="1">
    <source>
        <dbReference type="SAM" id="SignalP"/>
    </source>
</evidence>
<accession>U4LXL1</accession>
<evidence type="ECO:0000313" key="2">
    <source>
        <dbReference type="EMBL" id="CCX34498.1"/>
    </source>
</evidence>